<reference evidence="1" key="1">
    <citation type="submission" date="2019-05" db="EMBL/GenBank/DDBJ databases">
        <authorList>
            <consortium name="Pathogen Informatics"/>
        </authorList>
    </citation>
    <scope>NUCLEOTIDE SEQUENCE [LARGE SCALE GENOMIC DNA]</scope>
    <source>
        <strain evidence="1">NCTC12965</strain>
    </source>
</reference>
<name>A0A4U9WQJ9_SERFO</name>
<proteinExistence type="predicted"/>
<sequence>MLLSVRLQPMQQDQTSQSGSQCGCLLEFEIFHQGADGRAIIRNKYQSLPRGRLLQTSSARLMGIATGQTAKLGSNKVWRATYAGSSCKMPCCISRNGCRHSQQRLWIGSIVTTPFLILYEFRVVQNTTAWKATE</sequence>
<organism evidence="1">
    <name type="scientific">Serratia fonticola</name>
    <dbReference type="NCBI Taxonomy" id="47917"/>
    <lineage>
        <taxon>Bacteria</taxon>
        <taxon>Pseudomonadati</taxon>
        <taxon>Pseudomonadota</taxon>
        <taxon>Gammaproteobacteria</taxon>
        <taxon>Enterobacterales</taxon>
        <taxon>Yersiniaceae</taxon>
        <taxon>Serratia</taxon>
    </lineage>
</organism>
<accession>A0A4U9WQJ9</accession>
<gene>
    <name evidence="1" type="ORF">NCTC12965_08966</name>
</gene>
<protein>
    <submittedName>
        <fullName evidence="1">Uncharacterized protein</fullName>
    </submittedName>
</protein>
<evidence type="ECO:0000313" key="1">
    <source>
        <dbReference type="EMBL" id="VTR61857.1"/>
    </source>
</evidence>
<dbReference type="AlphaFoldDB" id="A0A4U9WQJ9"/>
<dbReference type="EMBL" id="CABEEZ010000170">
    <property type="protein sequence ID" value="VTR61857.1"/>
    <property type="molecule type" value="Genomic_DNA"/>
</dbReference>